<organism evidence="2 3">
    <name type="scientific">Trichocladium antarcticum</name>
    <dbReference type="NCBI Taxonomy" id="1450529"/>
    <lineage>
        <taxon>Eukaryota</taxon>
        <taxon>Fungi</taxon>
        <taxon>Dikarya</taxon>
        <taxon>Ascomycota</taxon>
        <taxon>Pezizomycotina</taxon>
        <taxon>Sordariomycetes</taxon>
        <taxon>Sordariomycetidae</taxon>
        <taxon>Sordariales</taxon>
        <taxon>Chaetomiaceae</taxon>
        <taxon>Trichocladium</taxon>
    </lineage>
</organism>
<name>A0AAN6UTK9_9PEZI</name>
<keyword evidence="3" id="KW-1185">Reference proteome</keyword>
<reference evidence="2" key="1">
    <citation type="journal article" date="2023" name="Mol. Phylogenet. Evol.">
        <title>Genome-scale phylogeny and comparative genomics of the fungal order Sordariales.</title>
        <authorList>
            <person name="Hensen N."/>
            <person name="Bonometti L."/>
            <person name="Westerberg I."/>
            <person name="Brannstrom I.O."/>
            <person name="Guillou S."/>
            <person name="Cros-Aarteil S."/>
            <person name="Calhoun S."/>
            <person name="Haridas S."/>
            <person name="Kuo A."/>
            <person name="Mondo S."/>
            <person name="Pangilinan J."/>
            <person name="Riley R."/>
            <person name="LaButti K."/>
            <person name="Andreopoulos B."/>
            <person name="Lipzen A."/>
            <person name="Chen C."/>
            <person name="Yan M."/>
            <person name="Daum C."/>
            <person name="Ng V."/>
            <person name="Clum A."/>
            <person name="Steindorff A."/>
            <person name="Ohm R.A."/>
            <person name="Martin F."/>
            <person name="Silar P."/>
            <person name="Natvig D.O."/>
            <person name="Lalanne C."/>
            <person name="Gautier V."/>
            <person name="Ament-Velasquez S.L."/>
            <person name="Kruys A."/>
            <person name="Hutchinson M.I."/>
            <person name="Powell A.J."/>
            <person name="Barry K."/>
            <person name="Miller A.N."/>
            <person name="Grigoriev I.V."/>
            <person name="Debuchy R."/>
            <person name="Gladieux P."/>
            <person name="Hiltunen Thoren M."/>
            <person name="Johannesson H."/>
        </authorList>
    </citation>
    <scope>NUCLEOTIDE SEQUENCE</scope>
    <source>
        <strain evidence="2">CBS 123565</strain>
    </source>
</reference>
<dbReference type="Proteomes" id="UP001304895">
    <property type="component" value="Unassembled WGS sequence"/>
</dbReference>
<evidence type="ECO:0000256" key="1">
    <source>
        <dbReference type="SAM" id="MobiDB-lite"/>
    </source>
</evidence>
<comment type="caution">
    <text evidence="2">The sequence shown here is derived from an EMBL/GenBank/DDBJ whole genome shotgun (WGS) entry which is preliminary data.</text>
</comment>
<protein>
    <submittedName>
        <fullName evidence="2">Uncharacterized protein</fullName>
    </submittedName>
</protein>
<accession>A0AAN6UTK9</accession>
<sequence>MGVEGGGGSKTVRGHLPRALASGHPSFSHGRASQTARTVSISRGRRGYRSLGPVKRPGPRTERASTAGWEEGAQRSGGGGRRSGKPGDLFPSRTSCRRHVSQSGAETRGGCWLGPMRKAMRWTTTGAAVKKSCGSGGLHKQPSCRWTNPCSVLINAASVLGDLMLDTETWLKGCCRVTQHSIPSVTVCRYGRRRCDAREPAESHESSPEISPSILRFAGVGIRSSGAPVMRAQPTCVWVSTLLVINRTAMSCHCLPLGPNSWPISP</sequence>
<gene>
    <name evidence="2" type="ORF">BT67DRAFT_20330</name>
</gene>
<reference evidence="2" key="2">
    <citation type="submission" date="2023-05" db="EMBL/GenBank/DDBJ databases">
        <authorList>
            <consortium name="Lawrence Berkeley National Laboratory"/>
            <person name="Steindorff A."/>
            <person name="Hensen N."/>
            <person name="Bonometti L."/>
            <person name="Westerberg I."/>
            <person name="Brannstrom I.O."/>
            <person name="Guillou S."/>
            <person name="Cros-Aarteil S."/>
            <person name="Calhoun S."/>
            <person name="Haridas S."/>
            <person name="Kuo A."/>
            <person name="Mondo S."/>
            <person name="Pangilinan J."/>
            <person name="Riley R."/>
            <person name="Labutti K."/>
            <person name="Andreopoulos B."/>
            <person name="Lipzen A."/>
            <person name="Chen C."/>
            <person name="Yanf M."/>
            <person name="Daum C."/>
            <person name="Ng V."/>
            <person name="Clum A."/>
            <person name="Ohm R."/>
            <person name="Martin F."/>
            <person name="Silar P."/>
            <person name="Natvig D."/>
            <person name="Lalanne C."/>
            <person name="Gautier V."/>
            <person name="Ament-Velasquez S.L."/>
            <person name="Kruys A."/>
            <person name="Hutchinson M.I."/>
            <person name="Powell A.J."/>
            <person name="Barry K."/>
            <person name="Miller A.N."/>
            <person name="Grigoriev I.V."/>
            <person name="Debuchy R."/>
            <person name="Gladieux P."/>
            <person name="Thoren M.H."/>
            <person name="Johannesson H."/>
        </authorList>
    </citation>
    <scope>NUCLEOTIDE SEQUENCE</scope>
    <source>
        <strain evidence="2">CBS 123565</strain>
    </source>
</reference>
<dbReference type="EMBL" id="MU853401">
    <property type="protein sequence ID" value="KAK4138734.1"/>
    <property type="molecule type" value="Genomic_DNA"/>
</dbReference>
<feature type="compositionally biased region" description="Polar residues" evidence="1">
    <location>
        <begin position="31"/>
        <end position="41"/>
    </location>
</feature>
<proteinExistence type="predicted"/>
<dbReference type="AlphaFoldDB" id="A0AAN6UTK9"/>
<feature type="region of interest" description="Disordered" evidence="1">
    <location>
        <begin position="1"/>
        <end position="110"/>
    </location>
</feature>
<evidence type="ECO:0000313" key="3">
    <source>
        <dbReference type="Proteomes" id="UP001304895"/>
    </source>
</evidence>
<evidence type="ECO:0000313" key="2">
    <source>
        <dbReference type="EMBL" id="KAK4138734.1"/>
    </source>
</evidence>